<proteinExistence type="predicted"/>
<reference evidence="1" key="1">
    <citation type="journal article" date="2021" name="Proc. Natl. Acad. Sci. U.S.A.">
        <title>A Catalog of Tens of Thousands of Viruses from Human Metagenomes Reveals Hidden Associations with Chronic Diseases.</title>
        <authorList>
            <person name="Tisza M.J."/>
            <person name="Buck C.B."/>
        </authorList>
    </citation>
    <scope>NUCLEOTIDE SEQUENCE</scope>
    <source>
        <strain evidence="1">Ctshb19</strain>
    </source>
</reference>
<name>A0A8S5UGU2_9CAUD</name>
<sequence>MMIFLHRHPGRLREPTYLLTAQQLLEIANTENHRVFCNHFCEITFDFTMTLCRHEDMRYLDELLLVGHQMQNISCMLSSLRQTFVRRHHLNNWHRLRDHAYARILREEGEASAQRRLCGLFGEVNNVAGALRKYVPYFNWQSRISRAARY</sequence>
<accession>A0A8S5UGU2</accession>
<organism evidence="1">
    <name type="scientific">Myoviridae sp. ctshb19</name>
    <dbReference type="NCBI Taxonomy" id="2825194"/>
    <lineage>
        <taxon>Viruses</taxon>
        <taxon>Duplodnaviria</taxon>
        <taxon>Heunggongvirae</taxon>
        <taxon>Uroviricota</taxon>
        <taxon>Caudoviricetes</taxon>
    </lineage>
</organism>
<evidence type="ECO:0000313" key="1">
    <source>
        <dbReference type="EMBL" id="DAF93643.1"/>
    </source>
</evidence>
<protein>
    <submittedName>
        <fullName evidence="1">Uncharacterized protein</fullName>
    </submittedName>
</protein>
<dbReference type="EMBL" id="BK016086">
    <property type="protein sequence ID" value="DAF93643.1"/>
    <property type="molecule type" value="Genomic_DNA"/>
</dbReference>